<dbReference type="SUPFAM" id="SSF54001">
    <property type="entry name" value="Cysteine proteinases"/>
    <property type="match status" value="1"/>
</dbReference>
<keyword evidence="3" id="KW-0378">Hydrolase</keyword>
<dbReference type="InterPro" id="IPR032675">
    <property type="entry name" value="LRR_dom_sf"/>
</dbReference>
<dbReference type="GO" id="GO:0008234">
    <property type="term" value="F:cysteine-type peptidase activity"/>
    <property type="evidence" value="ECO:0007669"/>
    <property type="project" value="UniProtKB-KW"/>
</dbReference>
<dbReference type="Pfam" id="PF00396">
    <property type="entry name" value="Granulin"/>
    <property type="match status" value="1"/>
</dbReference>
<evidence type="ECO:0000256" key="2">
    <source>
        <dbReference type="ARBA" id="ARBA00022670"/>
    </source>
</evidence>
<evidence type="ECO:0000256" key="5">
    <source>
        <dbReference type="ARBA" id="ARBA00023157"/>
    </source>
</evidence>
<evidence type="ECO:0000256" key="1">
    <source>
        <dbReference type="ARBA" id="ARBA00008455"/>
    </source>
</evidence>
<dbReference type="InterPro" id="IPR037277">
    <property type="entry name" value="Granulin_sf"/>
</dbReference>
<dbReference type="Pfam" id="PF08246">
    <property type="entry name" value="Inhibitor_I29"/>
    <property type="match status" value="1"/>
</dbReference>
<evidence type="ECO:0000313" key="11">
    <source>
        <dbReference type="EMBL" id="THU72483.1"/>
    </source>
</evidence>
<evidence type="ECO:0000256" key="7">
    <source>
        <dbReference type="SAM" id="MobiDB-lite"/>
    </source>
</evidence>
<reference evidence="11 12" key="1">
    <citation type="journal article" date="2019" name="Nat. Plants">
        <title>Genome sequencing of Musa balbisiana reveals subgenome evolution and function divergence in polyploid bananas.</title>
        <authorList>
            <person name="Yao X."/>
        </authorList>
    </citation>
    <scope>NUCLEOTIDE SEQUENCE [LARGE SCALE GENOMIC DNA]</scope>
    <source>
        <strain evidence="12">cv. DH-PKW</strain>
        <tissue evidence="11">Leaves</tissue>
    </source>
</reference>
<evidence type="ECO:0000256" key="3">
    <source>
        <dbReference type="ARBA" id="ARBA00022801"/>
    </source>
</evidence>
<dbReference type="InterPro" id="IPR001810">
    <property type="entry name" value="F-box_dom"/>
</dbReference>
<organism evidence="11 12">
    <name type="scientific">Musa balbisiana</name>
    <name type="common">Banana</name>
    <dbReference type="NCBI Taxonomy" id="52838"/>
    <lineage>
        <taxon>Eukaryota</taxon>
        <taxon>Viridiplantae</taxon>
        <taxon>Streptophyta</taxon>
        <taxon>Embryophyta</taxon>
        <taxon>Tracheophyta</taxon>
        <taxon>Spermatophyta</taxon>
        <taxon>Magnoliopsida</taxon>
        <taxon>Liliopsida</taxon>
        <taxon>Zingiberales</taxon>
        <taxon>Musaceae</taxon>
        <taxon>Musa</taxon>
    </lineage>
</organism>
<dbReference type="InterPro" id="IPR025661">
    <property type="entry name" value="Pept_asp_AS"/>
</dbReference>
<dbReference type="Proteomes" id="UP000317650">
    <property type="component" value="Chromosome 4"/>
</dbReference>
<dbReference type="Pfam" id="PF00112">
    <property type="entry name" value="Peptidase_C1"/>
    <property type="match status" value="1"/>
</dbReference>
<dbReference type="InterPro" id="IPR000668">
    <property type="entry name" value="Peptidase_C1A_C"/>
</dbReference>
<feature type="domain" description="Cathepsin propeptide inhibitor" evidence="10">
    <location>
        <begin position="626"/>
        <end position="686"/>
    </location>
</feature>
<dbReference type="STRING" id="52838.A0A4S8KBL1"/>
<dbReference type="GO" id="GO:0005737">
    <property type="term" value="C:cytoplasm"/>
    <property type="evidence" value="ECO:0007669"/>
    <property type="project" value="UniProtKB-ARBA"/>
</dbReference>
<dbReference type="FunFam" id="1.20.1280.50:FF:000005">
    <property type="entry name" value="F-box/LRR-repeat protein 3 isoform X1"/>
    <property type="match status" value="1"/>
</dbReference>
<keyword evidence="2" id="KW-0645">Protease</keyword>
<dbReference type="PANTHER" id="PTHR12411">
    <property type="entry name" value="CYSTEINE PROTEASE FAMILY C1-RELATED"/>
    <property type="match status" value="1"/>
</dbReference>
<gene>
    <name evidence="11" type="ORF">C4D60_Mb04t12610</name>
</gene>
<evidence type="ECO:0000256" key="6">
    <source>
        <dbReference type="ARBA" id="ARBA00023180"/>
    </source>
</evidence>
<protein>
    <submittedName>
        <fullName evidence="11">Uncharacterized protein</fullName>
    </submittedName>
</protein>
<keyword evidence="6" id="KW-0325">Glycoprotein</keyword>
<dbReference type="Pfam" id="PF12937">
    <property type="entry name" value="F-box-like"/>
    <property type="match status" value="1"/>
</dbReference>
<dbReference type="FunFam" id="2.10.25.160:FF:000002">
    <property type="entry name" value="Cysteine protease 1"/>
    <property type="match status" value="1"/>
</dbReference>
<dbReference type="InterPro" id="IPR013201">
    <property type="entry name" value="Prot_inhib_I29"/>
</dbReference>
<feature type="compositionally biased region" description="Low complexity" evidence="7">
    <location>
        <begin position="1"/>
        <end position="28"/>
    </location>
</feature>
<dbReference type="Pfam" id="PF25372">
    <property type="entry name" value="DUF7885"/>
    <property type="match status" value="1"/>
</dbReference>
<dbReference type="SMART" id="SM00645">
    <property type="entry name" value="Pept_C1"/>
    <property type="match status" value="1"/>
</dbReference>
<evidence type="ECO:0000256" key="4">
    <source>
        <dbReference type="ARBA" id="ARBA00022807"/>
    </source>
</evidence>
<dbReference type="InterPro" id="IPR036047">
    <property type="entry name" value="F-box-like_dom_sf"/>
</dbReference>
<dbReference type="CDD" id="cd02248">
    <property type="entry name" value="Peptidase_C1A"/>
    <property type="match status" value="1"/>
</dbReference>
<name>A0A4S8KBL1_MUSBA</name>
<sequence length="1080" mass="116908">MGQSASIPSIKVLSSSSSSRRAKLPSAATAAWRSVAMTEGEDASGDGDTAPARNNTEDLPDECLALVFQSLGSGDRKRCSLVCRRWLAVEGQSRHRLALDARAALLEAAPAIFARFDAVSKLALKCDRRADSIGDEALALIAARCPNLNRLKLRSCRALTDNGMSAVAQHCRGLRKLSVGSCAFGFKGVEAVVRGCSALEELSIKRLRGLPDVTASGNAIVGSASLRSVCLKELYNGQCFAPLIAGSSNLKALKLIRCSGDWDRLLADIAAKVPGIVEIHLEKLQVSDRGLAALSFCADLEILHLVKTPECTDAGLATVAERCHLLRKIHIDGWKTNRIGDEGLIIVARQCPNLQELVLIGVNPTARSLGLIASNCHNLERLALCGSDTFGDAEITCIASKCMALKKLCIKGCPVSDQGMEALAEGCPRLVKVKVKKCRGVTPGCADWLMQCRDGMLAVNLDTAGPVEQPEGSVGESGILENNEQLIDQIGAVDLLPSSSNSRSSPWKTRMGLSAGRNFVASALRRWSHGSSNSNHTLHPYSVAVSTIPPIRIPSLVPTPHQNLTFRILLLGYRTMGIVSEALLAALLLGAAAAASAAPNMSIISYDEKHGVRGLDRSDEEVRRMYDAWMAAHGRAYNALGERERRFEVFKDNLRFVDTHNAAAGAGVHGFRLGLNRFADLTNEEYRTVYLGTRANRATARRVRVASDRYRYNASEELSEFIDWREQGAVAAIKDQGSCGSCWAFSTIAAVEGINKIMTGNLITLSEQELVDCDNAYNQGCNGGLMDYAFEFIIDNGGIDTDSDYPYKARDGTCDQLRKNTKVVVIDGYEDVPENDEQALRNAVANQPVSVAIEAGGREFQLYQSGIFTGRCGTELDHGVVVVGYGTEDGKDYWIVRNSWASDWGEAGYIRMERNVKTSTGKCGIAMEPSYPTKKGQNPPNPGPSPFPPVNPPIVCDNYYSCPSSTTCCCVYEYGHYCFAWACCPLEGATCCEDHYSCCPHDHPVCNVQAGTCQMSKDNPLGVKALARIPAKPHWAYSDGKSKKINWNHGDHGHLANHVAFTLCHGPFFGYGTSQRGQQH</sequence>
<dbReference type="InterPro" id="IPR013128">
    <property type="entry name" value="Peptidase_C1A"/>
</dbReference>
<dbReference type="InterPro" id="IPR006553">
    <property type="entry name" value="Leu-rich_rpt_Cys-con_subtyp"/>
</dbReference>
<dbReference type="PROSITE" id="PS00639">
    <property type="entry name" value="THIOL_PROTEASE_HIS"/>
    <property type="match status" value="1"/>
</dbReference>
<keyword evidence="12" id="KW-1185">Reference proteome</keyword>
<feature type="region of interest" description="Disordered" evidence="7">
    <location>
        <begin position="1"/>
        <end position="56"/>
    </location>
</feature>
<dbReference type="InterPro" id="IPR000118">
    <property type="entry name" value="Granulin"/>
</dbReference>
<proteinExistence type="inferred from homology"/>
<dbReference type="CDD" id="cd22159">
    <property type="entry name" value="F-box_AtTIR1-like"/>
    <property type="match status" value="1"/>
</dbReference>
<dbReference type="SMART" id="SM00277">
    <property type="entry name" value="GRAN"/>
    <property type="match status" value="1"/>
</dbReference>
<dbReference type="Gene3D" id="2.10.25.160">
    <property type="entry name" value="Granulin"/>
    <property type="match status" value="1"/>
</dbReference>
<dbReference type="InterPro" id="IPR025660">
    <property type="entry name" value="Pept_his_AS"/>
</dbReference>
<dbReference type="EMBL" id="PYDT01000001">
    <property type="protein sequence ID" value="THU72483.1"/>
    <property type="molecule type" value="Genomic_DNA"/>
</dbReference>
<dbReference type="InterPro" id="IPR001611">
    <property type="entry name" value="Leu-rich_rpt"/>
</dbReference>
<dbReference type="SUPFAM" id="SSF52047">
    <property type="entry name" value="RNI-like"/>
    <property type="match status" value="1"/>
</dbReference>
<comment type="caution">
    <text evidence="11">The sequence shown here is derived from an EMBL/GenBank/DDBJ whole genome shotgun (WGS) entry which is preliminary data.</text>
</comment>
<evidence type="ECO:0000259" key="10">
    <source>
        <dbReference type="SMART" id="SM00848"/>
    </source>
</evidence>
<dbReference type="Pfam" id="PF13516">
    <property type="entry name" value="LRR_6"/>
    <property type="match status" value="1"/>
</dbReference>
<dbReference type="InterPro" id="IPR000169">
    <property type="entry name" value="Pept_cys_AS"/>
</dbReference>
<dbReference type="AlphaFoldDB" id="A0A4S8KBL1"/>
<keyword evidence="4" id="KW-0788">Thiol protease</keyword>
<dbReference type="Gene3D" id="1.20.1280.50">
    <property type="match status" value="1"/>
</dbReference>
<dbReference type="FunFam" id="3.80.10.10:FF:000449">
    <property type="entry name" value="F-box protein SKIP2"/>
    <property type="match status" value="1"/>
</dbReference>
<dbReference type="InterPro" id="IPR039417">
    <property type="entry name" value="Peptidase_C1A_papain-like"/>
</dbReference>
<accession>A0A4S8KBL1</accession>
<evidence type="ECO:0000313" key="12">
    <source>
        <dbReference type="Proteomes" id="UP000317650"/>
    </source>
</evidence>
<dbReference type="PROSITE" id="PS00139">
    <property type="entry name" value="THIOL_PROTEASE_CYS"/>
    <property type="match status" value="1"/>
</dbReference>
<evidence type="ECO:0000259" key="9">
    <source>
        <dbReference type="SMART" id="SM00645"/>
    </source>
</evidence>
<dbReference type="InterPro" id="IPR057207">
    <property type="entry name" value="FBXL15_LRR"/>
</dbReference>
<dbReference type="GO" id="GO:0006508">
    <property type="term" value="P:proteolysis"/>
    <property type="evidence" value="ECO:0007669"/>
    <property type="project" value="UniProtKB-KW"/>
</dbReference>
<dbReference type="PROSITE" id="PS00640">
    <property type="entry name" value="THIOL_PROTEASE_ASN"/>
    <property type="match status" value="1"/>
</dbReference>
<evidence type="ECO:0000259" key="8">
    <source>
        <dbReference type="SMART" id="SM00277"/>
    </source>
</evidence>
<comment type="similarity">
    <text evidence="1">Belongs to the peptidase C1 family.</text>
</comment>
<dbReference type="SUPFAM" id="SSF57277">
    <property type="entry name" value="Granulin repeat"/>
    <property type="match status" value="1"/>
</dbReference>
<dbReference type="SMART" id="SM00367">
    <property type="entry name" value="LRR_CC"/>
    <property type="match status" value="7"/>
</dbReference>
<dbReference type="FunFam" id="3.90.70.10:FF:000068">
    <property type="entry name" value="Cysteine protease 1"/>
    <property type="match status" value="1"/>
</dbReference>
<dbReference type="Gene3D" id="3.90.70.10">
    <property type="entry name" value="Cysteine proteinases"/>
    <property type="match status" value="1"/>
</dbReference>
<dbReference type="InterPro" id="IPR038765">
    <property type="entry name" value="Papain-like_cys_pep_sf"/>
</dbReference>
<feature type="domain" description="Peptidase C1A papain C-terminal" evidence="9">
    <location>
        <begin position="718"/>
        <end position="933"/>
    </location>
</feature>
<dbReference type="SUPFAM" id="SSF81383">
    <property type="entry name" value="F-box domain"/>
    <property type="match status" value="1"/>
</dbReference>
<dbReference type="PRINTS" id="PR00705">
    <property type="entry name" value="PAPAIN"/>
</dbReference>
<dbReference type="SMART" id="SM00848">
    <property type="entry name" value="Inhibitor_I29"/>
    <property type="match status" value="1"/>
</dbReference>
<dbReference type="Gene3D" id="3.80.10.10">
    <property type="entry name" value="Ribonuclease Inhibitor"/>
    <property type="match status" value="1"/>
</dbReference>
<feature type="domain" description="Granulins" evidence="8">
    <location>
        <begin position="956"/>
        <end position="1013"/>
    </location>
</feature>
<keyword evidence="5" id="KW-1015">Disulfide bond</keyword>